<accession>A0A7R9T8A2</accession>
<comment type="pathway">
    <text evidence="1">Amino-acid biosynthesis; L-histidine biosynthesis; L-histidine from 5-phospho-alpha-D-ribose 1-diphosphate: step 6/9.</text>
</comment>
<evidence type="ECO:0008006" key="7">
    <source>
        <dbReference type="Google" id="ProtNLM"/>
    </source>
</evidence>
<protein>
    <recommendedName>
        <fullName evidence="7">Imidazoleglycerol-phosphate dehydratase</fullName>
    </recommendedName>
</protein>
<dbReference type="InterPro" id="IPR020568">
    <property type="entry name" value="Ribosomal_Su5_D2-typ_SF"/>
</dbReference>
<feature type="region of interest" description="Disordered" evidence="5">
    <location>
        <begin position="14"/>
        <end position="39"/>
    </location>
</feature>
<sequence>MAGAGGAHAPAAAAAAAAAEAATATRRATRERATKETQVSVSLALDGAGEGQSATGITTLDAFLDAVRERSRVSAHVRAAGDLWIDDHHTAEDVSLSIGQCLAEALGDKAGLNRMGSATATRGDSTVEVVMDLSNRPSMVSDLDFDADNIGDLSAEMVEHVFMSLTTTAGITMHVATHKEGSSDEDRLLAAADALGECLRQCTDIDPRRAGKVASSKGTLSA</sequence>
<dbReference type="PANTHER" id="PTHR23133:SF2">
    <property type="entry name" value="IMIDAZOLEGLYCEROL-PHOSPHATE DEHYDRATASE"/>
    <property type="match status" value="1"/>
</dbReference>
<evidence type="ECO:0000256" key="5">
    <source>
        <dbReference type="SAM" id="MobiDB-lite"/>
    </source>
</evidence>
<name>A0A7R9T8A2_9VIRI</name>
<gene>
    <name evidence="6" type="ORF">PCOL08062_LOCUS374</name>
</gene>
<evidence type="ECO:0000256" key="3">
    <source>
        <dbReference type="ARBA" id="ARBA00023102"/>
    </source>
</evidence>
<keyword evidence="3" id="KW-0368">Histidine biosynthesis</keyword>
<organism evidence="6">
    <name type="scientific">Prasinoderma coloniale</name>
    <dbReference type="NCBI Taxonomy" id="156133"/>
    <lineage>
        <taxon>Eukaryota</taxon>
        <taxon>Viridiplantae</taxon>
        <taxon>Prasinodermophyta</taxon>
        <taxon>Prasinodermophyceae</taxon>
        <taxon>Prasinodermales</taxon>
        <taxon>Prasinodermaceae</taxon>
        <taxon>Prasinoderma</taxon>
    </lineage>
</organism>
<keyword evidence="4" id="KW-0456">Lyase</keyword>
<dbReference type="SUPFAM" id="SSF54211">
    <property type="entry name" value="Ribosomal protein S5 domain 2-like"/>
    <property type="match status" value="2"/>
</dbReference>
<evidence type="ECO:0000256" key="1">
    <source>
        <dbReference type="ARBA" id="ARBA00005047"/>
    </source>
</evidence>
<keyword evidence="2" id="KW-0028">Amino-acid biosynthesis</keyword>
<evidence type="ECO:0000313" key="6">
    <source>
        <dbReference type="EMBL" id="CAD8228161.1"/>
    </source>
</evidence>
<dbReference type="GO" id="GO:0004424">
    <property type="term" value="F:imidazoleglycerol-phosphate dehydratase activity"/>
    <property type="evidence" value="ECO:0007669"/>
    <property type="project" value="InterPro"/>
</dbReference>
<dbReference type="AlphaFoldDB" id="A0A7R9T8A2"/>
<dbReference type="Gene3D" id="3.30.230.40">
    <property type="entry name" value="Imidazole glycerol phosphate dehydratase, domain 1"/>
    <property type="match status" value="2"/>
</dbReference>
<dbReference type="InterPro" id="IPR038494">
    <property type="entry name" value="IGPD_sf"/>
</dbReference>
<dbReference type="InterPro" id="IPR000807">
    <property type="entry name" value="ImidazoleglycerolP_deHydtase"/>
</dbReference>
<dbReference type="EMBL" id="HBDZ01000487">
    <property type="protein sequence ID" value="CAD8228161.1"/>
    <property type="molecule type" value="Transcribed_RNA"/>
</dbReference>
<dbReference type="PANTHER" id="PTHR23133">
    <property type="entry name" value="IMIDAZOLEGLYCEROL-PHOSPHATE DEHYDRATASE HIS7"/>
    <property type="match status" value="1"/>
</dbReference>
<evidence type="ECO:0000256" key="4">
    <source>
        <dbReference type="ARBA" id="ARBA00023239"/>
    </source>
</evidence>
<feature type="compositionally biased region" description="Low complexity" evidence="5">
    <location>
        <begin position="14"/>
        <end position="26"/>
    </location>
</feature>
<proteinExistence type="predicted"/>
<evidence type="ECO:0000256" key="2">
    <source>
        <dbReference type="ARBA" id="ARBA00022605"/>
    </source>
</evidence>
<reference evidence="6" key="1">
    <citation type="submission" date="2021-01" db="EMBL/GenBank/DDBJ databases">
        <authorList>
            <person name="Corre E."/>
            <person name="Pelletier E."/>
            <person name="Niang G."/>
            <person name="Scheremetjew M."/>
            <person name="Finn R."/>
            <person name="Kale V."/>
            <person name="Holt S."/>
            <person name="Cochrane G."/>
            <person name="Meng A."/>
            <person name="Brown T."/>
            <person name="Cohen L."/>
        </authorList>
    </citation>
    <scope>NUCLEOTIDE SEQUENCE</scope>
    <source>
        <strain evidence="6">CCMP1413</strain>
    </source>
</reference>
<dbReference type="GO" id="GO:0000105">
    <property type="term" value="P:L-histidine biosynthetic process"/>
    <property type="evidence" value="ECO:0007669"/>
    <property type="project" value="UniProtKB-KW"/>
</dbReference>
<dbReference type="Pfam" id="PF00475">
    <property type="entry name" value="IGPD"/>
    <property type="match status" value="1"/>
</dbReference>
<dbReference type="FunFam" id="3.30.230.40:FF:000003">
    <property type="entry name" value="Imidazoleglycerol-phosphate dehydratase HisB"/>
    <property type="match status" value="1"/>
</dbReference>